<name>A0ABZ2XYW9_9RHOB</name>
<dbReference type="RefSeq" id="WP_406648302.1">
    <property type="nucleotide sequence ID" value="NZ_CP123584.1"/>
</dbReference>
<proteinExistence type="predicted"/>
<protein>
    <recommendedName>
        <fullName evidence="3">Arylsulfatase</fullName>
    </recommendedName>
</protein>
<gene>
    <name evidence="1" type="ORF">QEZ52_04640</name>
</gene>
<evidence type="ECO:0008006" key="3">
    <source>
        <dbReference type="Google" id="ProtNLM"/>
    </source>
</evidence>
<keyword evidence="2" id="KW-1185">Reference proteome</keyword>
<dbReference type="Proteomes" id="UP001623232">
    <property type="component" value="Chromosome"/>
</dbReference>
<evidence type="ECO:0000313" key="2">
    <source>
        <dbReference type="Proteomes" id="UP001623232"/>
    </source>
</evidence>
<reference evidence="1 2" key="1">
    <citation type="submission" date="2023-04" db="EMBL/GenBank/DDBJ databases">
        <title>Complete genome sequence of Alisedimentitalea scapharcae.</title>
        <authorList>
            <person name="Rong J.-C."/>
            <person name="Yi M.-L."/>
            <person name="Zhao Q."/>
        </authorList>
    </citation>
    <scope>NUCLEOTIDE SEQUENCE [LARGE SCALE GENOMIC DNA]</scope>
    <source>
        <strain evidence="1 2">KCTC 42119</strain>
    </source>
</reference>
<sequence>MPDLTLLHTADVHCATFDRLAPTADLHHIVRPDWLTRAQTQIDTALRNEVTKAVTTAKGPVLCSCTTIGEVAEAAGATRIDWPMMQRAAQIGAPVLMAYCLDSTLAPSQALLQRAFGQRDPHLSLLDLSHLWGMFVAGQTTDFAVAIAQAVDEAVHDRSNGCVVLAQASMAQAAGLAHCTRHTPVLSSPDLAIKALLPVRATKRF</sequence>
<accession>A0ABZ2XYW9</accession>
<organism evidence="1 2">
    <name type="scientific">Aliisedimentitalea scapharcae</name>
    <dbReference type="NCBI Taxonomy" id="1524259"/>
    <lineage>
        <taxon>Bacteria</taxon>
        <taxon>Pseudomonadati</taxon>
        <taxon>Pseudomonadota</taxon>
        <taxon>Alphaproteobacteria</taxon>
        <taxon>Rhodobacterales</taxon>
        <taxon>Roseobacteraceae</taxon>
        <taxon>Aliisedimentitalea</taxon>
    </lineage>
</organism>
<evidence type="ECO:0000313" key="1">
    <source>
        <dbReference type="EMBL" id="WZK89841.1"/>
    </source>
</evidence>
<dbReference type="EMBL" id="CP123584">
    <property type="protein sequence ID" value="WZK89841.1"/>
    <property type="molecule type" value="Genomic_DNA"/>
</dbReference>